<dbReference type="OrthoDB" id="9828219at2"/>
<organism evidence="1 2">
    <name type="scientific">Euzebya pacifica</name>
    <dbReference type="NCBI Taxonomy" id="1608957"/>
    <lineage>
        <taxon>Bacteria</taxon>
        <taxon>Bacillati</taxon>
        <taxon>Actinomycetota</taxon>
        <taxon>Nitriliruptoria</taxon>
        <taxon>Euzebyales</taxon>
    </lineage>
</organism>
<dbReference type="EMBL" id="CP031165">
    <property type="protein sequence ID" value="AXV09342.1"/>
    <property type="molecule type" value="Genomic_DNA"/>
</dbReference>
<dbReference type="Proteomes" id="UP000264006">
    <property type="component" value="Chromosome"/>
</dbReference>
<dbReference type="AlphaFoldDB" id="A0A346Y4E5"/>
<dbReference type="KEGG" id="euz:DVS28_a4681"/>
<gene>
    <name evidence="1" type="ORF">DVS28_a4681</name>
</gene>
<dbReference type="RefSeq" id="WP_114593538.1">
    <property type="nucleotide sequence ID" value="NZ_CP031165.1"/>
</dbReference>
<accession>A0A346Y4E5</accession>
<reference evidence="1 2" key="1">
    <citation type="submission" date="2018-09" db="EMBL/GenBank/DDBJ databases">
        <title>Complete genome sequence of Euzebya sp. DY32-46 isolated from seawater of Pacific Ocean.</title>
        <authorList>
            <person name="Xu L."/>
            <person name="Wu Y.-H."/>
            <person name="Xu X.-W."/>
        </authorList>
    </citation>
    <scope>NUCLEOTIDE SEQUENCE [LARGE SCALE GENOMIC DNA]</scope>
    <source>
        <strain evidence="1 2">DY32-46</strain>
    </source>
</reference>
<keyword evidence="2" id="KW-1185">Reference proteome</keyword>
<proteinExistence type="predicted"/>
<protein>
    <submittedName>
        <fullName evidence="1">Uncharacterized protein</fullName>
    </submittedName>
</protein>
<evidence type="ECO:0000313" key="2">
    <source>
        <dbReference type="Proteomes" id="UP000264006"/>
    </source>
</evidence>
<name>A0A346Y4E5_9ACTN</name>
<evidence type="ECO:0000313" key="1">
    <source>
        <dbReference type="EMBL" id="AXV09342.1"/>
    </source>
</evidence>
<sequence>MTVLVVAIPSTALVLPSVRTGGDAAIHSLRDEVERVLADVAGVVVVMAADPAADDGAVSLYPPDGVVHLGGLGLPEATTRVDGAPEGLPVVEAHPGADLAVLACAVGRVEGVGSVIAVGLPASSAGVTETMAWLAGLDGVDALVVAGDLSAGHGPKPPRPSVGEQRAAAYDHAVVAGVRAGVLEAELVADAEGTAARGVPALAVAVGLSGPAERVTHQVVDGVGSLIARWPDRA</sequence>